<evidence type="ECO:0000256" key="2">
    <source>
        <dbReference type="ARBA" id="ARBA00022679"/>
    </source>
</evidence>
<dbReference type="Pfam" id="PF12906">
    <property type="entry name" value="RINGv"/>
    <property type="match status" value="1"/>
</dbReference>
<evidence type="ECO:0000256" key="5">
    <source>
        <dbReference type="ARBA" id="ARBA00022771"/>
    </source>
</evidence>
<keyword evidence="5 10" id="KW-0863">Zinc-finger</keyword>
<evidence type="ECO:0000256" key="1">
    <source>
        <dbReference type="ARBA" id="ARBA00004141"/>
    </source>
</evidence>
<dbReference type="SMART" id="SM00744">
    <property type="entry name" value="RINGv"/>
    <property type="match status" value="1"/>
</dbReference>
<dbReference type="RefSeq" id="XP_009040808.1">
    <property type="nucleotide sequence ID" value="XM_009042560.1"/>
</dbReference>
<dbReference type="InterPro" id="IPR011016">
    <property type="entry name" value="Znf_RING-CH"/>
</dbReference>
<evidence type="ECO:0000256" key="7">
    <source>
        <dbReference type="ARBA" id="ARBA00022833"/>
    </source>
</evidence>
<dbReference type="KEGG" id="aaf:AURANDRAFT_72514"/>
<protein>
    <submittedName>
        <fullName evidence="14">Expressed protein</fullName>
    </submittedName>
</protein>
<sequence length="423" mass="43673">MAALAGFAPPKKLAGFADAKKQLKGFADAAPAKSAAAPLTSAAAAAPTPAAAPLKGFAAAKPAPLQGFAAARPAPRSAAPSRSIPPGRVGGLVPRGVPLTKSIGAGGAARRTMLAEPTVASGVCDGCGWRECQCAHAKVAKLVGPPLPADARCRVCFEGPEDSDEPLVSPCACRGDSKYAHASCLAAWAEAASRRGGAQSYKCPTCKTRYFGATAVALAVQRVDLELDRPAAPADDGDLTNVEAAVYNMKVVCAYEDVALDAALLKRYLNRATRAARAPEVLAVLARLDGGRGPGGGGDRPDERALAAEVAAADPKTSADELDLASKRHVLSMLVVERCVLAREDAGGVASARDERRYLDDAEKAKALAAAALATCRRILGPSHPDTGKYLRFFGQISMVCRFLGDNVATRAKREAAVERLRG</sequence>
<keyword evidence="9" id="KW-0472">Membrane</keyword>
<dbReference type="SUPFAM" id="SSF57850">
    <property type="entry name" value="RING/U-box"/>
    <property type="match status" value="1"/>
</dbReference>
<dbReference type="Proteomes" id="UP000002729">
    <property type="component" value="Unassembled WGS sequence"/>
</dbReference>
<keyword evidence="7" id="KW-0862">Zinc</keyword>
<evidence type="ECO:0000256" key="10">
    <source>
        <dbReference type="PROSITE-ProRule" id="PRU00175"/>
    </source>
</evidence>
<keyword evidence="8" id="KW-1133">Transmembrane helix</keyword>
<accession>F0YK96</accession>
<evidence type="ECO:0000259" key="13">
    <source>
        <dbReference type="PROSITE" id="PS51292"/>
    </source>
</evidence>
<dbReference type="PANTHER" id="PTHR46065:SF3">
    <property type="entry name" value="FI20425P1"/>
    <property type="match status" value="1"/>
</dbReference>
<organism evidence="15">
    <name type="scientific">Aureococcus anophagefferens</name>
    <name type="common">Harmful bloom alga</name>
    <dbReference type="NCBI Taxonomy" id="44056"/>
    <lineage>
        <taxon>Eukaryota</taxon>
        <taxon>Sar</taxon>
        <taxon>Stramenopiles</taxon>
        <taxon>Ochrophyta</taxon>
        <taxon>Pelagophyceae</taxon>
        <taxon>Pelagomonadales</taxon>
        <taxon>Pelagomonadaceae</taxon>
        <taxon>Aureococcus</taxon>
    </lineage>
</organism>
<dbReference type="PANTHER" id="PTHR46065">
    <property type="entry name" value="E3 UBIQUITIN-PROTEIN LIGASE MARCH 2/3 FAMILY MEMBER"/>
    <property type="match status" value="1"/>
</dbReference>
<keyword evidence="4" id="KW-0479">Metal-binding</keyword>
<evidence type="ECO:0000256" key="11">
    <source>
        <dbReference type="SAM" id="MobiDB-lite"/>
    </source>
</evidence>
<dbReference type="Gene3D" id="3.30.40.10">
    <property type="entry name" value="Zinc/RING finger domain, C3HC4 (zinc finger)"/>
    <property type="match status" value="1"/>
</dbReference>
<dbReference type="InParanoid" id="F0YK96"/>
<dbReference type="EMBL" id="GL833151">
    <property type="protein sequence ID" value="EGB04421.1"/>
    <property type="molecule type" value="Genomic_DNA"/>
</dbReference>
<dbReference type="CDD" id="cd16495">
    <property type="entry name" value="RING_CH-C4HC3_MARCH"/>
    <property type="match status" value="1"/>
</dbReference>
<keyword evidence="3" id="KW-0812">Transmembrane</keyword>
<proteinExistence type="predicted"/>
<comment type="subcellular location">
    <subcellularLocation>
        <location evidence="1">Membrane</location>
        <topology evidence="1">Multi-pass membrane protein</topology>
    </subcellularLocation>
</comment>
<dbReference type="GO" id="GO:0016020">
    <property type="term" value="C:membrane"/>
    <property type="evidence" value="ECO:0007669"/>
    <property type="project" value="UniProtKB-SubCell"/>
</dbReference>
<dbReference type="InterPro" id="IPR001841">
    <property type="entry name" value="Znf_RING"/>
</dbReference>
<evidence type="ECO:0000256" key="3">
    <source>
        <dbReference type="ARBA" id="ARBA00022692"/>
    </source>
</evidence>
<dbReference type="InterPro" id="IPR013083">
    <property type="entry name" value="Znf_RING/FYVE/PHD"/>
</dbReference>
<gene>
    <name evidence="14" type="ORF">AURANDRAFT_72514</name>
</gene>
<keyword evidence="6" id="KW-0833">Ubl conjugation pathway</keyword>
<evidence type="ECO:0000313" key="14">
    <source>
        <dbReference type="EMBL" id="EGB04421.1"/>
    </source>
</evidence>
<dbReference type="PROSITE" id="PS50089">
    <property type="entry name" value="ZF_RING_2"/>
    <property type="match status" value="1"/>
</dbReference>
<feature type="domain" description="RING-type" evidence="12">
    <location>
        <begin position="153"/>
        <end position="207"/>
    </location>
</feature>
<feature type="region of interest" description="Disordered" evidence="11">
    <location>
        <begin position="69"/>
        <end position="91"/>
    </location>
</feature>
<keyword evidence="15" id="KW-1185">Reference proteome</keyword>
<dbReference type="PROSITE" id="PS51292">
    <property type="entry name" value="ZF_RING_CH"/>
    <property type="match status" value="1"/>
</dbReference>
<evidence type="ECO:0000256" key="6">
    <source>
        <dbReference type="ARBA" id="ARBA00022786"/>
    </source>
</evidence>
<name>F0YK96_AURAN</name>
<feature type="domain" description="RING-CH-type" evidence="13">
    <location>
        <begin position="145"/>
        <end position="213"/>
    </location>
</feature>
<evidence type="ECO:0000256" key="4">
    <source>
        <dbReference type="ARBA" id="ARBA00022723"/>
    </source>
</evidence>
<evidence type="ECO:0000259" key="12">
    <source>
        <dbReference type="PROSITE" id="PS50089"/>
    </source>
</evidence>
<dbReference type="GO" id="GO:0016740">
    <property type="term" value="F:transferase activity"/>
    <property type="evidence" value="ECO:0007669"/>
    <property type="project" value="UniProtKB-KW"/>
</dbReference>
<keyword evidence="2" id="KW-0808">Transferase</keyword>
<evidence type="ECO:0000313" key="15">
    <source>
        <dbReference type="Proteomes" id="UP000002729"/>
    </source>
</evidence>
<evidence type="ECO:0000256" key="9">
    <source>
        <dbReference type="ARBA" id="ARBA00023136"/>
    </source>
</evidence>
<dbReference type="GeneID" id="20228744"/>
<dbReference type="eggNOG" id="KOG3053">
    <property type="taxonomic scope" value="Eukaryota"/>
</dbReference>
<dbReference type="AlphaFoldDB" id="F0YK96"/>
<dbReference type="OrthoDB" id="264354at2759"/>
<reference evidence="14 15" key="1">
    <citation type="journal article" date="2011" name="Proc. Natl. Acad. Sci. U.S.A.">
        <title>Niche of harmful alga Aureococcus anophagefferens revealed through ecogenomics.</title>
        <authorList>
            <person name="Gobler C.J."/>
            <person name="Berry D.L."/>
            <person name="Dyhrman S.T."/>
            <person name="Wilhelm S.W."/>
            <person name="Salamov A."/>
            <person name="Lobanov A.V."/>
            <person name="Zhang Y."/>
            <person name="Collier J.L."/>
            <person name="Wurch L.L."/>
            <person name="Kustka A.B."/>
            <person name="Dill B.D."/>
            <person name="Shah M."/>
            <person name="VerBerkmoes N.C."/>
            <person name="Kuo A."/>
            <person name="Terry A."/>
            <person name="Pangilinan J."/>
            <person name="Lindquist E.A."/>
            <person name="Lucas S."/>
            <person name="Paulsen I.T."/>
            <person name="Hattenrath-Lehmann T.K."/>
            <person name="Talmage S.C."/>
            <person name="Walker E.A."/>
            <person name="Koch F."/>
            <person name="Burson A.M."/>
            <person name="Marcoval M.A."/>
            <person name="Tang Y.Z."/>
            <person name="Lecleir G.R."/>
            <person name="Coyne K.J."/>
            <person name="Berg G.M."/>
            <person name="Bertrand E.M."/>
            <person name="Saito M.A."/>
            <person name="Gladyshev V.N."/>
            <person name="Grigoriev I.V."/>
        </authorList>
    </citation>
    <scope>NUCLEOTIDE SEQUENCE [LARGE SCALE GENOMIC DNA]</scope>
    <source>
        <strain evidence="15">CCMP 1984</strain>
    </source>
</reference>
<dbReference type="GO" id="GO:0008270">
    <property type="term" value="F:zinc ion binding"/>
    <property type="evidence" value="ECO:0007669"/>
    <property type="project" value="UniProtKB-KW"/>
</dbReference>
<evidence type="ECO:0000256" key="8">
    <source>
        <dbReference type="ARBA" id="ARBA00022989"/>
    </source>
</evidence>